<dbReference type="Gene3D" id="3.90.650.10">
    <property type="entry name" value="PurM-like C-terminal domain"/>
    <property type="match status" value="1"/>
</dbReference>
<dbReference type="InterPro" id="IPR010918">
    <property type="entry name" value="PurM-like_C_dom"/>
</dbReference>
<evidence type="ECO:0000259" key="3">
    <source>
        <dbReference type="Pfam" id="PF02769"/>
    </source>
</evidence>
<dbReference type="NCBIfam" id="TIGR02124">
    <property type="entry name" value="hypE"/>
    <property type="match status" value="1"/>
</dbReference>
<dbReference type="Proteomes" id="UP000430508">
    <property type="component" value="Chromosome"/>
</dbReference>
<dbReference type="GO" id="GO:0051604">
    <property type="term" value="P:protein maturation"/>
    <property type="evidence" value="ECO:0007669"/>
    <property type="project" value="TreeGrafter"/>
</dbReference>
<dbReference type="InterPro" id="IPR011854">
    <property type="entry name" value="HypE"/>
</dbReference>
<evidence type="ECO:0000259" key="2">
    <source>
        <dbReference type="Pfam" id="PF00586"/>
    </source>
</evidence>
<evidence type="ECO:0000313" key="5">
    <source>
        <dbReference type="Proteomes" id="UP000430508"/>
    </source>
</evidence>
<proteinExistence type="inferred from homology"/>
<dbReference type="InterPro" id="IPR016188">
    <property type="entry name" value="PurM-like_N"/>
</dbReference>
<dbReference type="EMBL" id="CP046996">
    <property type="protein sequence ID" value="QHA00680.1"/>
    <property type="molecule type" value="Genomic_DNA"/>
</dbReference>
<dbReference type="Gene3D" id="3.30.1330.10">
    <property type="entry name" value="PurM-like, N-terminal domain"/>
    <property type="match status" value="1"/>
</dbReference>
<dbReference type="CDD" id="cd02197">
    <property type="entry name" value="HypE"/>
    <property type="match status" value="1"/>
</dbReference>
<comment type="similarity">
    <text evidence="1">Belongs to the HypE family.</text>
</comment>
<feature type="domain" description="PurM-like N-terminal" evidence="2">
    <location>
        <begin position="35"/>
        <end position="143"/>
    </location>
</feature>
<protein>
    <submittedName>
        <fullName evidence="4">Hydrogenase expression/formation protein HypE</fullName>
    </submittedName>
</protein>
<evidence type="ECO:0000313" key="4">
    <source>
        <dbReference type="EMBL" id="QHA00680.1"/>
    </source>
</evidence>
<dbReference type="Pfam" id="PF00586">
    <property type="entry name" value="AIRS"/>
    <property type="match status" value="1"/>
</dbReference>
<organism evidence="4 5">
    <name type="scientific">Dehalobacter restrictus</name>
    <dbReference type="NCBI Taxonomy" id="55583"/>
    <lineage>
        <taxon>Bacteria</taxon>
        <taxon>Bacillati</taxon>
        <taxon>Bacillota</taxon>
        <taxon>Clostridia</taxon>
        <taxon>Eubacteriales</taxon>
        <taxon>Desulfitobacteriaceae</taxon>
        <taxon>Dehalobacter</taxon>
    </lineage>
</organism>
<name>A0A857DH70_9FIRM</name>
<dbReference type="Pfam" id="PF02769">
    <property type="entry name" value="AIRS_C"/>
    <property type="match status" value="1"/>
</dbReference>
<sequence length="329" mass="35315">MKIVMAHGSGGNATRELIKDLFHKYLANDYLDKMEDSAILPVSEYPLAMTTDSFVVTPLEFPGGDIGKLAVCGTVNDLWMAGAEPQYLTAGFILEEGLDLDLLDRVVASLSRTAKEAGIKIVAGDTKVVQGNGGLYINTAGLGFRKSGRHIGTDVIREGDALIVSGDLGNHHACIMSQRMEIVNSIQSDCANLGPMVEDLLQAGIEVRAMRDITRGGLGTVLNEIAEASNHAVEIEEKSIPVDPEVKSFCDILGLDPLYMANEGKFLCITAQEHAERALNILKQNPLGTKARLIGSVTETGKPLVTVKTRLGGKRVIDVLYGEGLPRIC</sequence>
<reference evidence="4 5" key="1">
    <citation type="submission" date="2019-12" db="EMBL/GenBank/DDBJ databases">
        <title>Sequence classification of anaerobic respiratory reductive dehalogenases: First we see many, then we see few.</title>
        <authorList>
            <person name="Molenda O."/>
            <person name="Puentes Jacome L.A."/>
            <person name="Cao X."/>
            <person name="Nesbo C.L."/>
            <person name="Tang S."/>
            <person name="Morson N."/>
            <person name="Patron J."/>
            <person name="Lomheim L."/>
            <person name="Wishart D.S."/>
            <person name="Edwards E.A."/>
        </authorList>
    </citation>
    <scope>NUCLEOTIDE SEQUENCE [LARGE SCALE GENOMIC DNA]</scope>
    <source>
        <strain evidence="4 5">12DCA</strain>
    </source>
</reference>
<dbReference type="PANTHER" id="PTHR30303:SF0">
    <property type="entry name" value="CARBAMOYL DEHYDRATASE HYPE"/>
    <property type="match status" value="1"/>
</dbReference>
<dbReference type="InterPro" id="IPR036676">
    <property type="entry name" value="PurM-like_C_sf"/>
</dbReference>
<dbReference type="InterPro" id="IPR036921">
    <property type="entry name" value="PurM-like_N_sf"/>
</dbReference>
<dbReference type="SUPFAM" id="SSF55326">
    <property type="entry name" value="PurM N-terminal domain-like"/>
    <property type="match status" value="1"/>
</dbReference>
<dbReference type="AlphaFoldDB" id="A0A857DH70"/>
<accession>A0A857DH70</accession>
<gene>
    <name evidence="4" type="primary">hypE</name>
    <name evidence="4" type="ORF">GQ588_08565</name>
</gene>
<dbReference type="PANTHER" id="PTHR30303">
    <property type="entry name" value="HYDROGENASE ISOENZYMES FORMATION PROTEIN HYPE"/>
    <property type="match status" value="1"/>
</dbReference>
<evidence type="ECO:0000256" key="1">
    <source>
        <dbReference type="ARBA" id="ARBA00006243"/>
    </source>
</evidence>
<dbReference type="RefSeq" id="WP_019226292.1">
    <property type="nucleotide sequence ID" value="NZ_CP046996.1"/>
</dbReference>
<dbReference type="PIRSF" id="PIRSF005644">
    <property type="entry name" value="Hdrgns_mtr_HypE"/>
    <property type="match status" value="1"/>
</dbReference>
<feature type="domain" description="PurM-like C-terminal" evidence="3">
    <location>
        <begin position="157"/>
        <end position="307"/>
    </location>
</feature>
<dbReference type="SUPFAM" id="SSF56042">
    <property type="entry name" value="PurM C-terminal domain-like"/>
    <property type="match status" value="1"/>
</dbReference>